<dbReference type="Pfam" id="PF17917">
    <property type="entry name" value="RT_RNaseH"/>
    <property type="match status" value="1"/>
</dbReference>
<dbReference type="PANTHER" id="PTHR35046:SF9">
    <property type="entry name" value="RNA-DIRECTED DNA POLYMERASE"/>
    <property type="match status" value="1"/>
</dbReference>
<dbReference type="InterPro" id="IPR043502">
    <property type="entry name" value="DNA/RNA_pol_sf"/>
</dbReference>
<name>A0A371H614_MUCPR</name>
<dbReference type="Proteomes" id="UP000257109">
    <property type="component" value="Unassembled WGS sequence"/>
</dbReference>
<dbReference type="EMBL" id="QJKJ01003491">
    <property type="protein sequence ID" value="RDX98221.1"/>
    <property type="molecule type" value="Genomic_DNA"/>
</dbReference>
<dbReference type="GO" id="GO:0016787">
    <property type="term" value="F:hydrolase activity"/>
    <property type="evidence" value="ECO:0007669"/>
    <property type="project" value="UniProtKB-KW"/>
</dbReference>
<evidence type="ECO:0000313" key="10">
    <source>
        <dbReference type="Proteomes" id="UP000257109"/>
    </source>
</evidence>
<evidence type="ECO:0000256" key="7">
    <source>
        <dbReference type="SAM" id="MobiDB-lite"/>
    </source>
</evidence>
<evidence type="ECO:0000313" key="9">
    <source>
        <dbReference type="EMBL" id="RDX98221.1"/>
    </source>
</evidence>
<dbReference type="AlphaFoldDB" id="A0A371H614"/>
<feature type="compositionally biased region" description="Basic and acidic residues" evidence="7">
    <location>
        <begin position="338"/>
        <end position="353"/>
    </location>
</feature>
<dbReference type="PANTHER" id="PTHR35046">
    <property type="entry name" value="ZINC KNUCKLE (CCHC-TYPE) FAMILY PROTEIN"/>
    <property type="match status" value="1"/>
</dbReference>
<accession>A0A371H614</accession>
<feature type="non-terminal residue" evidence="9">
    <location>
        <position position="1"/>
    </location>
</feature>
<dbReference type="OrthoDB" id="1933708at2759"/>
<evidence type="ECO:0000256" key="4">
    <source>
        <dbReference type="ARBA" id="ARBA00022759"/>
    </source>
</evidence>
<evidence type="ECO:0000259" key="8">
    <source>
        <dbReference type="Pfam" id="PF17917"/>
    </source>
</evidence>
<evidence type="ECO:0000256" key="1">
    <source>
        <dbReference type="ARBA" id="ARBA00022679"/>
    </source>
</evidence>
<protein>
    <submittedName>
        <fullName evidence="9">Retrovirus-related Pol polyprotein from transposon 17.6</fullName>
    </submittedName>
</protein>
<dbReference type="CDD" id="cd09274">
    <property type="entry name" value="RNase_HI_RT_Ty3"/>
    <property type="match status" value="1"/>
</dbReference>
<reference evidence="9" key="1">
    <citation type="submission" date="2018-05" db="EMBL/GenBank/DDBJ databases">
        <title>Draft genome of Mucuna pruriens seed.</title>
        <authorList>
            <person name="Nnadi N.E."/>
            <person name="Vos R."/>
            <person name="Hasami M.H."/>
            <person name="Devisetty U.K."/>
            <person name="Aguiy J.C."/>
        </authorList>
    </citation>
    <scope>NUCLEOTIDE SEQUENCE [LARGE SCALE GENOMIC DNA]</scope>
    <source>
        <strain evidence="9">JCA_2017</strain>
    </source>
</reference>
<keyword evidence="2" id="KW-0548">Nucleotidyltransferase</keyword>
<evidence type="ECO:0000256" key="6">
    <source>
        <dbReference type="ARBA" id="ARBA00022918"/>
    </source>
</evidence>
<gene>
    <name evidence="9" type="primary">pol</name>
    <name evidence="9" type="ORF">CR513_18879</name>
</gene>
<organism evidence="9 10">
    <name type="scientific">Mucuna pruriens</name>
    <name type="common">Velvet bean</name>
    <name type="synonym">Dolichos pruriens</name>
    <dbReference type="NCBI Taxonomy" id="157652"/>
    <lineage>
        <taxon>Eukaryota</taxon>
        <taxon>Viridiplantae</taxon>
        <taxon>Streptophyta</taxon>
        <taxon>Embryophyta</taxon>
        <taxon>Tracheophyta</taxon>
        <taxon>Spermatophyta</taxon>
        <taxon>Magnoliopsida</taxon>
        <taxon>eudicotyledons</taxon>
        <taxon>Gunneridae</taxon>
        <taxon>Pentapetalae</taxon>
        <taxon>rosids</taxon>
        <taxon>fabids</taxon>
        <taxon>Fabales</taxon>
        <taxon>Fabaceae</taxon>
        <taxon>Papilionoideae</taxon>
        <taxon>50 kb inversion clade</taxon>
        <taxon>NPAAA clade</taxon>
        <taxon>indigoferoid/millettioid clade</taxon>
        <taxon>Phaseoleae</taxon>
        <taxon>Mucuna</taxon>
    </lineage>
</organism>
<dbReference type="STRING" id="157652.A0A371H614"/>
<feature type="domain" description="Reverse transcriptase RNase H-like" evidence="8">
    <location>
        <begin position="10"/>
        <end position="104"/>
    </location>
</feature>
<evidence type="ECO:0000256" key="3">
    <source>
        <dbReference type="ARBA" id="ARBA00022722"/>
    </source>
</evidence>
<feature type="compositionally biased region" description="Basic and acidic residues" evidence="7">
    <location>
        <begin position="377"/>
        <end position="388"/>
    </location>
</feature>
<comment type="caution">
    <text evidence="9">The sequence shown here is derived from an EMBL/GenBank/DDBJ whole genome shotgun (WGS) entry which is preliminary data.</text>
</comment>
<keyword evidence="1" id="KW-0808">Transferase</keyword>
<dbReference type="GO" id="GO:0004519">
    <property type="term" value="F:endonuclease activity"/>
    <property type="evidence" value="ECO:0007669"/>
    <property type="project" value="UniProtKB-KW"/>
</dbReference>
<keyword evidence="10" id="KW-1185">Reference proteome</keyword>
<evidence type="ECO:0000256" key="2">
    <source>
        <dbReference type="ARBA" id="ARBA00022695"/>
    </source>
</evidence>
<sequence>MNGKLHSKLNMIESDTSGIGIGAILMQEGHPIAYFSEKLSRATLNYLTYDKELYALVSSLQTWQYYLMPKEFVIHIDHKSLKHLKGKGKLNKRHAKWLEYIEQFPYVIEYKKGKENIVVNALSKRFSKMSCFIVCHKSDDATNVANLAFKEVVTLHGMQRSSKKNQEELCPRGSVMHTWKAIVRRMRLVKLPQCLKVLYEGYAQNDQRGSAPKVSPTTWPREDSGILCTICPAALTTINCTKHLGFHQARVNYKRFCSPNTSPCFHGSNFERKVKKKCGRSKIDWENLFPMSKVILSYVKELREKLEKVGKGLDSIQKDTQSVKALSKEKEERYKIACLHESKGNDEGKKSNDSGRSSQSSRSGKCEKHEKRRAVGGKRERKDMSKEKKSLRRRN</sequence>
<dbReference type="GO" id="GO:0003964">
    <property type="term" value="F:RNA-directed DNA polymerase activity"/>
    <property type="evidence" value="ECO:0007669"/>
    <property type="project" value="UniProtKB-KW"/>
</dbReference>
<dbReference type="InterPro" id="IPR041373">
    <property type="entry name" value="RT_RNaseH"/>
</dbReference>
<keyword evidence="5" id="KW-0378">Hydrolase</keyword>
<dbReference type="SUPFAM" id="SSF56672">
    <property type="entry name" value="DNA/RNA polymerases"/>
    <property type="match status" value="1"/>
</dbReference>
<keyword evidence="6" id="KW-0695">RNA-directed DNA polymerase</keyword>
<feature type="region of interest" description="Disordered" evidence="7">
    <location>
        <begin position="338"/>
        <end position="395"/>
    </location>
</feature>
<evidence type="ECO:0000256" key="5">
    <source>
        <dbReference type="ARBA" id="ARBA00022801"/>
    </source>
</evidence>
<proteinExistence type="predicted"/>
<feature type="compositionally biased region" description="Low complexity" evidence="7">
    <location>
        <begin position="354"/>
        <end position="363"/>
    </location>
</feature>
<keyword evidence="4" id="KW-0255">Endonuclease</keyword>
<keyword evidence="3" id="KW-0540">Nuclease</keyword>